<dbReference type="Proteomes" id="UP001150941">
    <property type="component" value="Unassembled WGS sequence"/>
</dbReference>
<keyword evidence="3" id="KW-1185">Reference proteome</keyword>
<reference evidence="2" key="2">
    <citation type="journal article" date="2023" name="IMA Fungus">
        <title>Comparative genomic study of the Penicillium genus elucidates a diverse pangenome and 15 lateral gene transfer events.</title>
        <authorList>
            <person name="Petersen C."/>
            <person name="Sorensen T."/>
            <person name="Nielsen M.R."/>
            <person name="Sondergaard T.E."/>
            <person name="Sorensen J.L."/>
            <person name="Fitzpatrick D.A."/>
            <person name="Frisvad J.C."/>
            <person name="Nielsen K.L."/>
        </authorList>
    </citation>
    <scope>NUCLEOTIDE SEQUENCE</scope>
    <source>
        <strain evidence="2">IBT 19713</strain>
    </source>
</reference>
<protein>
    <submittedName>
        <fullName evidence="2">Uncharacterized protein</fullName>
    </submittedName>
</protein>
<evidence type="ECO:0000313" key="3">
    <source>
        <dbReference type="Proteomes" id="UP001150941"/>
    </source>
</evidence>
<feature type="region of interest" description="Disordered" evidence="1">
    <location>
        <begin position="135"/>
        <end position="204"/>
    </location>
</feature>
<feature type="compositionally biased region" description="Basic and acidic residues" evidence="1">
    <location>
        <begin position="135"/>
        <end position="147"/>
    </location>
</feature>
<sequence length="204" mass="22747">MSHYYPSYWARASPAQAPEGSWMNDFQNHPRIFFQRLDALERQINRLSLERATRTAIYPRTMSTSTNAESTSGYNNYSSDHKSACSVEMRVLRAQLSEKEYQIHVLKTAVKGINTTLASLVDAVDRLTWKTDEPASKLSAKEDEEKPPIASTLEGDGNSNSPQPSAEDDEWSITSLSATSKEKEEETKVGEDVDNMSTSCAGWG</sequence>
<reference evidence="2" key="1">
    <citation type="submission" date="2022-11" db="EMBL/GenBank/DDBJ databases">
        <authorList>
            <person name="Petersen C."/>
        </authorList>
    </citation>
    <scope>NUCLEOTIDE SEQUENCE</scope>
    <source>
        <strain evidence="2">IBT 19713</strain>
    </source>
</reference>
<comment type="caution">
    <text evidence="2">The sequence shown here is derived from an EMBL/GenBank/DDBJ whole genome shotgun (WGS) entry which is preliminary data.</text>
</comment>
<evidence type="ECO:0000313" key="2">
    <source>
        <dbReference type="EMBL" id="KAJ5247005.1"/>
    </source>
</evidence>
<dbReference type="AlphaFoldDB" id="A0A9W9PHS4"/>
<organism evidence="2 3">
    <name type="scientific">Penicillium chermesinum</name>
    <dbReference type="NCBI Taxonomy" id="63820"/>
    <lineage>
        <taxon>Eukaryota</taxon>
        <taxon>Fungi</taxon>
        <taxon>Dikarya</taxon>
        <taxon>Ascomycota</taxon>
        <taxon>Pezizomycotina</taxon>
        <taxon>Eurotiomycetes</taxon>
        <taxon>Eurotiomycetidae</taxon>
        <taxon>Eurotiales</taxon>
        <taxon>Aspergillaceae</taxon>
        <taxon>Penicillium</taxon>
    </lineage>
</organism>
<proteinExistence type="predicted"/>
<evidence type="ECO:0000256" key="1">
    <source>
        <dbReference type="SAM" id="MobiDB-lite"/>
    </source>
</evidence>
<dbReference type="GeneID" id="83198588"/>
<feature type="compositionally biased region" description="Basic and acidic residues" evidence="1">
    <location>
        <begin position="180"/>
        <end position="191"/>
    </location>
</feature>
<dbReference type="RefSeq" id="XP_058334426.1">
    <property type="nucleotide sequence ID" value="XM_058471285.1"/>
</dbReference>
<dbReference type="EMBL" id="JAPQKS010000002">
    <property type="protein sequence ID" value="KAJ5247005.1"/>
    <property type="molecule type" value="Genomic_DNA"/>
</dbReference>
<gene>
    <name evidence="2" type="ORF">N7468_001988</name>
</gene>
<feature type="compositionally biased region" description="Polar residues" evidence="1">
    <location>
        <begin position="195"/>
        <end position="204"/>
    </location>
</feature>
<name>A0A9W9PHS4_9EURO</name>
<accession>A0A9W9PHS4</accession>